<keyword evidence="9" id="KW-0539">Nucleus</keyword>
<evidence type="ECO:0000256" key="8">
    <source>
        <dbReference type="ARBA" id="ARBA00023136"/>
    </source>
</evidence>
<dbReference type="GO" id="GO:0005737">
    <property type="term" value="C:cytoplasm"/>
    <property type="evidence" value="ECO:0007669"/>
    <property type="project" value="UniProtKB-SubCell"/>
</dbReference>
<feature type="region of interest" description="Disordered" evidence="11">
    <location>
        <begin position="1"/>
        <end position="43"/>
    </location>
</feature>
<reference evidence="13 14" key="2">
    <citation type="submission" date="2016-05" db="EMBL/GenBank/DDBJ databases">
        <title>Lineage-specific infection strategies underlie the spectrum of fungal disease in amphibians.</title>
        <authorList>
            <person name="Cuomo C.A."/>
            <person name="Farrer R.A."/>
            <person name="James T."/>
            <person name="Longcore J."/>
            <person name="Birren B."/>
        </authorList>
    </citation>
    <scope>NUCLEOTIDE SEQUENCE [LARGE SCALE GENOMIC DNA]</scope>
    <source>
        <strain evidence="13 14">JEL423</strain>
    </source>
</reference>
<dbReference type="AlphaFoldDB" id="A0A177WDF1"/>
<dbReference type="GO" id="GO:0019888">
    <property type="term" value="F:protein phosphatase regulator activity"/>
    <property type="evidence" value="ECO:0007669"/>
    <property type="project" value="InterPro"/>
</dbReference>
<dbReference type="PANTHER" id="PTHR20996:SF1">
    <property type="entry name" value="NUCLEAR ENVELOPE PHOSPHATASE-REGULATORY SUBUNIT 1"/>
    <property type="match status" value="1"/>
</dbReference>
<evidence type="ECO:0000256" key="10">
    <source>
        <dbReference type="ARBA" id="ARBA00030458"/>
    </source>
</evidence>
<gene>
    <name evidence="13" type="ORF">BDEG_22041</name>
</gene>
<keyword evidence="7" id="KW-0443">Lipid metabolism</keyword>
<name>A0A177WDF1_BATDL</name>
<dbReference type="eggNOG" id="ENOG502S2NB">
    <property type="taxonomic scope" value="Eukaryota"/>
</dbReference>
<keyword evidence="8 12" id="KW-0472">Membrane</keyword>
<feature type="compositionally biased region" description="Low complexity" evidence="11">
    <location>
        <begin position="17"/>
        <end position="30"/>
    </location>
</feature>
<dbReference type="Pfam" id="PF03907">
    <property type="entry name" value="Spo7"/>
    <property type="match status" value="1"/>
</dbReference>
<dbReference type="EMBL" id="DS022301">
    <property type="protein sequence ID" value="OAJ38073.1"/>
    <property type="molecule type" value="Genomic_DNA"/>
</dbReference>
<evidence type="ECO:0000256" key="7">
    <source>
        <dbReference type="ARBA" id="ARBA00023098"/>
    </source>
</evidence>
<protein>
    <recommendedName>
        <fullName evidence="10">Transmembrane protein 188</fullName>
    </recommendedName>
</protein>
<sequence>MPITTGMTESSISDVEQPQSQQKIFKKQSSGLDTISPERRLGDSLNNERSFRDLIMFEERLQSNMTRIRGATLRWKVFLVALLLTLFGSAYIFYNSEIPVFEPSTDPHSGTQPQHTPWSALVFICSCSITLIFFASGMYKTKLLTQETFVARCNKTLKPFNMTFQESSGKIVFSRKVPREFQDGMQEYRASFLRRREQSAARRRSSTKKKA</sequence>
<evidence type="ECO:0000313" key="13">
    <source>
        <dbReference type="EMBL" id="OAJ38073.1"/>
    </source>
</evidence>
<dbReference type="GO" id="GO:0031965">
    <property type="term" value="C:nuclear membrane"/>
    <property type="evidence" value="ECO:0007669"/>
    <property type="project" value="UniProtKB-SubCell"/>
</dbReference>
<accession>A0A177WDF1</accession>
<evidence type="ECO:0000256" key="11">
    <source>
        <dbReference type="SAM" id="MobiDB-lite"/>
    </source>
</evidence>
<dbReference type="OrthoDB" id="5599171at2759"/>
<evidence type="ECO:0000256" key="1">
    <source>
        <dbReference type="ARBA" id="ARBA00004232"/>
    </source>
</evidence>
<keyword evidence="4" id="KW-0963">Cytoplasm</keyword>
<dbReference type="STRING" id="403673.A0A177WDF1"/>
<feature type="compositionally biased region" description="Polar residues" evidence="11">
    <location>
        <begin position="1"/>
        <end position="16"/>
    </location>
</feature>
<dbReference type="GO" id="GO:0071595">
    <property type="term" value="C:Nem1-Spo7 phosphatase complex"/>
    <property type="evidence" value="ECO:0007669"/>
    <property type="project" value="InterPro"/>
</dbReference>
<keyword evidence="5 12" id="KW-0812">Transmembrane</keyword>
<comment type="subcellular location">
    <subcellularLocation>
        <location evidence="2">Cytoplasm</location>
    </subcellularLocation>
    <subcellularLocation>
        <location evidence="1">Nucleus membrane</location>
        <topology evidence="1">Multi-pass membrane protein</topology>
    </subcellularLocation>
</comment>
<comment type="similarity">
    <text evidence="3">Belongs to the CNEP1R1 family.</text>
</comment>
<evidence type="ECO:0000256" key="2">
    <source>
        <dbReference type="ARBA" id="ARBA00004496"/>
    </source>
</evidence>
<dbReference type="InterPro" id="IPR005605">
    <property type="entry name" value="Spo7"/>
</dbReference>
<evidence type="ECO:0000256" key="5">
    <source>
        <dbReference type="ARBA" id="ARBA00022692"/>
    </source>
</evidence>
<evidence type="ECO:0000256" key="12">
    <source>
        <dbReference type="SAM" id="Phobius"/>
    </source>
</evidence>
<feature type="transmembrane region" description="Helical" evidence="12">
    <location>
        <begin position="75"/>
        <end position="94"/>
    </location>
</feature>
<dbReference type="GO" id="GO:0006629">
    <property type="term" value="P:lipid metabolic process"/>
    <property type="evidence" value="ECO:0007669"/>
    <property type="project" value="UniProtKB-KW"/>
</dbReference>
<dbReference type="InterPro" id="IPR019168">
    <property type="entry name" value="NEP1-R1"/>
</dbReference>
<dbReference type="VEuPathDB" id="FungiDB:BDEG_22041"/>
<dbReference type="PANTHER" id="PTHR20996">
    <property type="entry name" value="NUCLEAR ENVELOPE PHOSPHATASE-REGULATORY SUBUNIT 1"/>
    <property type="match status" value="1"/>
</dbReference>
<dbReference type="Proteomes" id="UP000077115">
    <property type="component" value="Unassembled WGS sequence"/>
</dbReference>
<reference evidence="13 14" key="1">
    <citation type="submission" date="2006-10" db="EMBL/GenBank/DDBJ databases">
        <title>The Genome Sequence of Batrachochytrium dendrobatidis JEL423.</title>
        <authorList>
            <consortium name="The Broad Institute Genome Sequencing Platform"/>
            <person name="Birren B."/>
            <person name="Lander E."/>
            <person name="Galagan J."/>
            <person name="Cuomo C."/>
            <person name="Devon K."/>
            <person name="Jaffe D."/>
            <person name="Butler J."/>
            <person name="Alvarez P."/>
            <person name="Gnerre S."/>
            <person name="Grabherr M."/>
            <person name="Kleber M."/>
            <person name="Mauceli E."/>
            <person name="Brockman W."/>
            <person name="Young S."/>
            <person name="LaButti K."/>
            <person name="Sykes S."/>
            <person name="DeCaprio D."/>
            <person name="Crawford M."/>
            <person name="Koehrsen M."/>
            <person name="Engels R."/>
            <person name="Montgomery P."/>
            <person name="Pearson M."/>
            <person name="Howarth C."/>
            <person name="Larson L."/>
            <person name="White J."/>
            <person name="O'Leary S."/>
            <person name="Kodira C."/>
            <person name="Zeng Q."/>
            <person name="Yandava C."/>
            <person name="Alvarado L."/>
            <person name="Longcore J."/>
            <person name="James T."/>
        </authorList>
    </citation>
    <scope>NUCLEOTIDE SEQUENCE [LARGE SCALE GENOMIC DNA]</scope>
    <source>
        <strain evidence="13 14">JEL423</strain>
    </source>
</reference>
<proteinExistence type="inferred from homology"/>
<feature type="transmembrane region" description="Helical" evidence="12">
    <location>
        <begin position="118"/>
        <end position="139"/>
    </location>
</feature>
<organism evidence="13 14">
    <name type="scientific">Batrachochytrium dendrobatidis (strain JEL423)</name>
    <dbReference type="NCBI Taxonomy" id="403673"/>
    <lineage>
        <taxon>Eukaryota</taxon>
        <taxon>Fungi</taxon>
        <taxon>Fungi incertae sedis</taxon>
        <taxon>Chytridiomycota</taxon>
        <taxon>Chytridiomycota incertae sedis</taxon>
        <taxon>Chytridiomycetes</taxon>
        <taxon>Rhizophydiales</taxon>
        <taxon>Rhizophydiales incertae sedis</taxon>
        <taxon>Batrachochytrium</taxon>
    </lineage>
</organism>
<evidence type="ECO:0000256" key="4">
    <source>
        <dbReference type="ARBA" id="ARBA00022490"/>
    </source>
</evidence>
<evidence type="ECO:0000256" key="3">
    <source>
        <dbReference type="ARBA" id="ARBA00010998"/>
    </source>
</evidence>
<evidence type="ECO:0000256" key="6">
    <source>
        <dbReference type="ARBA" id="ARBA00022989"/>
    </source>
</evidence>
<evidence type="ECO:0000313" key="14">
    <source>
        <dbReference type="Proteomes" id="UP000077115"/>
    </source>
</evidence>
<keyword evidence="6 12" id="KW-1133">Transmembrane helix</keyword>
<evidence type="ECO:0000256" key="9">
    <source>
        <dbReference type="ARBA" id="ARBA00023242"/>
    </source>
</evidence>